<dbReference type="GO" id="GO:0004458">
    <property type="term" value="F:D-lactate dehydrogenase (cytochrome) activity"/>
    <property type="evidence" value="ECO:0007669"/>
    <property type="project" value="TreeGrafter"/>
</dbReference>
<dbReference type="VEuPathDB" id="FungiDB:P168DRAFT_266369"/>
<dbReference type="GO" id="GO:0050660">
    <property type="term" value="F:flavin adenine dinucleotide binding"/>
    <property type="evidence" value="ECO:0007669"/>
    <property type="project" value="InterPro"/>
</dbReference>
<dbReference type="RefSeq" id="XP_024694269.1">
    <property type="nucleotide sequence ID" value="XM_024834966.1"/>
</dbReference>
<dbReference type="Gene3D" id="3.40.462.10">
    <property type="entry name" value="FAD-linked oxidases, C-terminal domain"/>
    <property type="match status" value="1"/>
</dbReference>
<feature type="domain" description="FAD linked oxidase N-terminal" evidence="4">
    <location>
        <begin position="99"/>
        <end position="180"/>
    </location>
</feature>
<dbReference type="InterPro" id="IPR016164">
    <property type="entry name" value="FAD-linked_Oxase-like_C"/>
</dbReference>
<dbReference type="SUPFAM" id="SSF56176">
    <property type="entry name" value="FAD-binding/transporter-associated domain-like"/>
    <property type="match status" value="1"/>
</dbReference>
<dbReference type="GO" id="GO:0005739">
    <property type="term" value="C:mitochondrion"/>
    <property type="evidence" value="ECO:0007669"/>
    <property type="project" value="TreeGrafter"/>
</dbReference>
<dbReference type="InterPro" id="IPR006094">
    <property type="entry name" value="Oxid_FAD_bind_N"/>
</dbReference>
<dbReference type="EMBL" id="MSFM01000004">
    <property type="protein sequence ID" value="PKY05675.1"/>
    <property type="molecule type" value="Genomic_DNA"/>
</dbReference>
<dbReference type="InterPro" id="IPR016170">
    <property type="entry name" value="Cytok_DH_C_sf"/>
</dbReference>
<dbReference type="InterPro" id="IPR016167">
    <property type="entry name" value="FAD-bd_PCMH_sub1"/>
</dbReference>
<evidence type="ECO:0000313" key="6">
    <source>
        <dbReference type="Proteomes" id="UP000234254"/>
    </source>
</evidence>
<dbReference type="Pfam" id="PF01565">
    <property type="entry name" value="FAD_binding_4"/>
    <property type="match status" value="1"/>
</dbReference>
<dbReference type="GO" id="GO:1903457">
    <property type="term" value="P:lactate catabolic process"/>
    <property type="evidence" value="ECO:0007669"/>
    <property type="project" value="TreeGrafter"/>
</dbReference>
<evidence type="ECO:0000259" key="4">
    <source>
        <dbReference type="Pfam" id="PF01565"/>
    </source>
</evidence>
<keyword evidence="2" id="KW-0274">FAD</keyword>
<dbReference type="OrthoDB" id="5332616at2759"/>
<dbReference type="AlphaFoldDB" id="A0A2I1D726"/>
<organism evidence="5 6">
    <name type="scientific">Aspergillus campestris (strain IBT 28561)</name>
    <dbReference type="NCBI Taxonomy" id="1392248"/>
    <lineage>
        <taxon>Eukaryota</taxon>
        <taxon>Fungi</taxon>
        <taxon>Dikarya</taxon>
        <taxon>Ascomycota</taxon>
        <taxon>Pezizomycotina</taxon>
        <taxon>Eurotiomycetes</taxon>
        <taxon>Eurotiomycetidae</taxon>
        <taxon>Eurotiales</taxon>
        <taxon>Aspergillaceae</taxon>
        <taxon>Aspergillus</taxon>
        <taxon>Aspergillus subgen. Circumdati</taxon>
    </lineage>
</organism>
<dbReference type="Proteomes" id="UP000234254">
    <property type="component" value="Unassembled WGS sequence"/>
</dbReference>
<dbReference type="PANTHER" id="PTHR11748:SF114">
    <property type="entry name" value="ARYL-ALCOHOL OXIDASE VANILLYL-ALCOHOL OXIDASE (AFU_ORTHOLOGUE AFUA_3G09500)-RELATED"/>
    <property type="match status" value="1"/>
</dbReference>
<evidence type="ECO:0000256" key="1">
    <source>
        <dbReference type="ARBA" id="ARBA00022630"/>
    </source>
</evidence>
<gene>
    <name evidence="5" type="ORF">P168DRAFT_266369</name>
</gene>
<accession>A0A2I1D726</accession>
<dbReference type="Gene3D" id="3.30.465.10">
    <property type="match status" value="1"/>
</dbReference>
<comment type="caution">
    <text evidence="5">The sequence shown here is derived from an EMBL/GenBank/DDBJ whole genome shotgun (WGS) entry which is preliminary data.</text>
</comment>
<evidence type="ECO:0000256" key="2">
    <source>
        <dbReference type="ARBA" id="ARBA00022827"/>
    </source>
</evidence>
<dbReference type="GO" id="GO:0008720">
    <property type="term" value="F:D-lactate dehydrogenase (NAD+) activity"/>
    <property type="evidence" value="ECO:0007669"/>
    <property type="project" value="TreeGrafter"/>
</dbReference>
<dbReference type="InterPro" id="IPR016171">
    <property type="entry name" value="Vanillyl_alc_oxidase_C-sub2"/>
</dbReference>
<evidence type="ECO:0000256" key="3">
    <source>
        <dbReference type="SAM" id="MobiDB-lite"/>
    </source>
</evidence>
<dbReference type="GeneID" id="36542490"/>
<keyword evidence="1" id="KW-0285">Flavoprotein</keyword>
<keyword evidence="6" id="KW-1185">Reference proteome</keyword>
<dbReference type="Gene3D" id="3.30.43.10">
    <property type="entry name" value="Uridine Diphospho-n-acetylenolpyruvylglucosamine Reductase, domain 2"/>
    <property type="match status" value="1"/>
</dbReference>
<dbReference type="PANTHER" id="PTHR11748">
    <property type="entry name" value="D-LACTATE DEHYDROGENASE"/>
    <property type="match status" value="1"/>
</dbReference>
<sequence length="526" mass="58434">MAPYSSPTVNSQALGKFFDDVARVLGEDNVSRTPSHGALEGTQGRKSYGDPFSTSETHAPSGAIRPSTVEEVQEVVKLANKHKVCLWTVSRGKNLGYSIVEVSEEYGYAIVEPGVSFFDLYEEIQRRGLNLWPSVPAIAWGSVLGNTMDRGFGYTPNGEHSQSQCGMEVVLPNGELLRTGMGAMKDNKTFALYKGYLNVILPQTTQSLTKSGVVTKIGMHIAPAPEAYATLEVSVPKEADLIPLTGILSDLMRRSIILNSPSIANIFRIALTSNVPEVHAKLAQYMKPNSYVPYDVLEQIRAEHNWGFWRAHFSLYGSVEMLPALIQTVQRAFSTIPGVKIEWREFPGSPGRAITTAEIKEEQIPHSGIPTLAPLGIVDSRSEKGGAHVDFSPIIPPSGRELYEWYLTAKQRTIDAKFDFFADFHVYPRYVVGIELVIYTLREEARVLELCGNLLHDGAEQGYMEYRTHVRYMDQIAAKLNFNDFAFNKFTRRLKDVLDPNGVLSPGKSGIWNGFGQSKDVLQHKL</sequence>
<evidence type="ECO:0000313" key="5">
    <source>
        <dbReference type="EMBL" id="PKY05675.1"/>
    </source>
</evidence>
<reference evidence="5" key="1">
    <citation type="submission" date="2016-12" db="EMBL/GenBank/DDBJ databases">
        <title>The genomes of Aspergillus section Nigri reveals drivers in fungal speciation.</title>
        <authorList>
            <consortium name="DOE Joint Genome Institute"/>
            <person name="Vesth T.C."/>
            <person name="Nybo J."/>
            <person name="Theobald S."/>
            <person name="Brandl J."/>
            <person name="Frisvad J.C."/>
            <person name="Nielsen K.F."/>
            <person name="Lyhne E.K."/>
            <person name="Kogle M.E."/>
            <person name="Kuo A."/>
            <person name="Riley R."/>
            <person name="Clum A."/>
            <person name="Nolan M."/>
            <person name="Lipzen A."/>
            <person name="Salamov A."/>
            <person name="Henrissat B."/>
            <person name="Wiebenga A."/>
            <person name="De vries R.P."/>
            <person name="Grigoriev I.V."/>
            <person name="Mortensen U.H."/>
            <person name="Andersen M.R."/>
            <person name="Baker S.E."/>
        </authorList>
    </citation>
    <scope>NUCLEOTIDE SEQUENCE</scope>
    <source>
        <strain evidence="5">IBT 28561</strain>
    </source>
</reference>
<dbReference type="Gene3D" id="1.10.45.10">
    <property type="entry name" value="Vanillyl-alcohol Oxidase, Chain A, domain 4"/>
    <property type="match status" value="1"/>
</dbReference>
<protein>
    <submittedName>
        <fullName evidence="5">FAD-linked oxidase-like protein</fullName>
    </submittedName>
</protein>
<proteinExistence type="predicted"/>
<dbReference type="SUPFAM" id="SSF55103">
    <property type="entry name" value="FAD-linked oxidases, C-terminal domain"/>
    <property type="match status" value="1"/>
</dbReference>
<name>A0A2I1D726_ASPC2</name>
<dbReference type="InterPro" id="IPR016169">
    <property type="entry name" value="FAD-bd_PCMH_sub2"/>
</dbReference>
<dbReference type="InterPro" id="IPR036318">
    <property type="entry name" value="FAD-bd_PCMH-like_sf"/>
</dbReference>
<feature type="region of interest" description="Disordered" evidence="3">
    <location>
        <begin position="29"/>
        <end position="62"/>
    </location>
</feature>